<proteinExistence type="predicted"/>
<dbReference type="AlphaFoldDB" id="W7X2K6"/>
<dbReference type="InParanoid" id="W7X2K6"/>
<dbReference type="KEGG" id="tet:TTHERM_000136439"/>
<organism evidence="1 2">
    <name type="scientific">Tetrahymena thermophila (strain SB210)</name>
    <dbReference type="NCBI Taxonomy" id="312017"/>
    <lineage>
        <taxon>Eukaryota</taxon>
        <taxon>Sar</taxon>
        <taxon>Alveolata</taxon>
        <taxon>Ciliophora</taxon>
        <taxon>Intramacronucleata</taxon>
        <taxon>Oligohymenophorea</taxon>
        <taxon>Hymenostomatida</taxon>
        <taxon>Tetrahymenina</taxon>
        <taxon>Tetrahymenidae</taxon>
        <taxon>Tetrahymena</taxon>
    </lineage>
</organism>
<sequence length="473" mass="55796">MQNQSNQVQGSQKQYKFDQILIRLSEMVILQDKIDYLKHLFNNQKDLKELVFDCNMQNILFTIQKETMDNRICIFSKNQPCVSQLNQKKSMNVVSSILNYLSDAQSLENLKLQFEKWNMCGEEQVSDLTEKVRDILKVCQLKQFTLNLSGWNSAPVTLIQKITSILNDLQRKKNIFYLDLDFSSWDKCTELDIIQLGDSLINISLNCPIKTLRLNFSWWWHIQETGLNFIGKTLDKLNLSQTLKDEICINLQHISKVQRNGFERLFNSFAEVKTSSFKLNMDYWQQLKDEDIIFLSQQISKFARKNSNNLKNFSLIGSNWTQVTDKGMNYLLNSIREVLEQNIKCIESFQINLSDSKIQNVETTKKVFSLLQILKQNEAINLKLFIFNISKWKMFDKESEIYKDIIQNLIQLFSNKMIILIEFKGDCVLESFMKEVKNCQIYKQKIVLQYSIIQDKLQAYRKEILWDLIKVIK</sequence>
<dbReference type="Proteomes" id="UP000009168">
    <property type="component" value="Unassembled WGS sequence"/>
</dbReference>
<reference evidence="2" key="1">
    <citation type="journal article" date="2006" name="PLoS Biol.">
        <title>Macronuclear genome sequence of the ciliate Tetrahymena thermophila, a model eukaryote.</title>
        <authorList>
            <person name="Eisen J.A."/>
            <person name="Coyne R.S."/>
            <person name="Wu M."/>
            <person name="Wu D."/>
            <person name="Thiagarajan M."/>
            <person name="Wortman J.R."/>
            <person name="Badger J.H."/>
            <person name="Ren Q."/>
            <person name="Amedeo P."/>
            <person name="Jones K.M."/>
            <person name="Tallon L.J."/>
            <person name="Delcher A.L."/>
            <person name="Salzberg S.L."/>
            <person name="Silva J.C."/>
            <person name="Haas B.J."/>
            <person name="Majoros W.H."/>
            <person name="Farzad M."/>
            <person name="Carlton J.M."/>
            <person name="Smith R.K. Jr."/>
            <person name="Garg J."/>
            <person name="Pearlman R.E."/>
            <person name="Karrer K.M."/>
            <person name="Sun L."/>
            <person name="Manning G."/>
            <person name="Elde N.C."/>
            <person name="Turkewitz A.P."/>
            <person name="Asai D.J."/>
            <person name="Wilkes D.E."/>
            <person name="Wang Y."/>
            <person name="Cai H."/>
            <person name="Collins K."/>
            <person name="Stewart B.A."/>
            <person name="Lee S.R."/>
            <person name="Wilamowska K."/>
            <person name="Weinberg Z."/>
            <person name="Ruzzo W.L."/>
            <person name="Wloga D."/>
            <person name="Gaertig J."/>
            <person name="Frankel J."/>
            <person name="Tsao C.-C."/>
            <person name="Gorovsky M.A."/>
            <person name="Keeling P.J."/>
            <person name="Waller R.F."/>
            <person name="Patron N.J."/>
            <person name="Cherry J.M."/>
            <person name="Stover N.A."/>
            <person name="Krieger C.J."/>
            <person name="del Toro C."/>
            <person name="Ryder H.F."/>
            <person name="Williamson S.C."/>
            <person name="Barbeau R.A."/>
            <person name="Hamilton E.P."/>
            <person name="Orias E."/>
        </authorList>
    </citation>
    <scope>NUCLEOTIDE SEQUENCE [LARGE SCALE GENOMIC DNA]</scope>
    <source>
        <strain evidence="2">SB210</strain>
    </source>
</reference>
<dbReference type="EMBL" id="GG662639">
    <property type="protein sequence ID" value="EWS73485.1"/>
    <property type="molecule type" value="Genomic_DNA"/>
</dbReference>
<keyword evidence="2" id="KW-1185">Reference proteome</keyword>
<name>W7X2K6_TETTS</name>
<evidence type="ECO:0000313" key="1">
    <source>
        <dbReference type="EMBL" id="EWS73485.1"/>
    </source>
</evidence>
<evidence type="ECO:0008006" key="3">
    <source>
        <dbReference type="Google" id="ProtNLM"/>
    </source>
</evidence>
<protein>
    <recommendedName>
        <fullName evidence="3">Kinase domain protein</fullName>
    </recommendedName>
</protein>
<accession>W7X2K6</accession>
<gene>
    <name evidence="1" type="ORF">TTHERM_000136439</name>
</gene>
<evidence type="ECO:0000313" key="2">
    <source>
        <dbReference type="Proteomes" id="UP000009168"/>
    </source>
</evidence>
<dbReference type="GeneID" id="24437461"/>
<dbReference type="RefSeq" id="XP_012653967.1">
    <property type="nucleotide sequence ID" value="XM_012798513.1"/>
</dbReference>